<organism evidence="1 2">
    <name type="scientific">Rhizomicrobium palustre</name>
    <dbReference type="NCBI Taxonomy" id="189966"/>
    <lineage>
        <taxon>Bacteria</taxon>
        <taxon>Pseudomonadati</taxon>
        <taxon>Pseudomonadota</taxon>
        <taxon>Alphaproteobacteria</taxon>
        <taxon>Micropepsales</taxon>
        <taxon>Micropepsaceae</taxon>
        <taxon>Rhizomicrobium</taxon>
    </lineage>
</organism>
<comment type="caution">
    <text evidence="1">The sequence shown here is derived from an EMBL/GenBank/DDBJ whole genome shotgun (WGS) entry which is preliminary data.</text>
</comment>
<accession>A0A846N114</accession>
<dbReference type="SUPFAM" id="SSF53254">
    <property type="entry name" value="Phosphoglycerate mutase-like"/>
    <property type="match status" value="1"/>
</dbReference>
<dbReference type="EMBL" id="JAASRM010000001">
    <property type="protein sequence ID" value="NIK89031.1"/>
    <property type="molecule type" value="Genomic_DNA"/>
</dbReference>
<gene>
    <name evidence="1" type="ORF">FHS83_002349</name>
</gene>
<dbReference type="EC" id="3.1.3.-" evidence="1"/>
<keyword evidence="1" id="KW-0378">Hydrolase</keyword>
<dbReference type="Pfam" id="PF00300">
    <property type="entry name" value="His_Phos_1"/>
    <property type="match status" value="1"/>
</dbReference>
<proteinExistence type="predicted"/>
<dbReference type="CDD" id="cd07067">
    <property type="entry name" value="HP_PGM_like"/>
    <property type="match status" value="1"/>
</dbReference>
<dbReference type="Gene3D" id="3.40.50.1240">
    <property type="entry name" value="Phosphoglycerate mutase-like"/>
    <property type="match status" value="1"/>
</dbReference>
<name>A0A846N114_9PROT</name>
<dbReference type="PANTHER" id="PTHR47623:SF1">
    <property type="entry name" value="OS09G0287300 PROTEIN"/>
    <property type="match status" value="1"/>
</dbReference>
<dbReference type="AlphaFoldDB" id="A0A846N114"/>
<protein>
    <submittedName>
        <fullName evidence="1">Phosphohistidine phosphatase</fullName>
        <ecNumber evidence="1">3.1.3.-</ecNumber>
    </submittedName>
</protein>
<dbReference type="PANTHER" id="PTHR47623">
    <property type="entry name" value="OS09G0287300 PROTEIN"/>
    <property type="match status" value="1"/>
</dbReference>
<dbReference type="GO" id="GO:0016787">
    <property type="term" value="F:hydrolase activity"/>
    <property type="evidence" value="ECO:0007669"/>
    <property type="project" value="UniProtKB-KW"/>
</dbReference>
<keyword evidence="2" id="KW-1185">Reference proteome</keyword>
<sequence>MKRLVLLRHAKAVPLEAELEDHERALAEKGRDDIAHVAAYLKAEGVLPDVVLCSSAARTRETLEIALAAWGSTPSVHVLDDLYLARWLTIVNLIRQVREPGQTLLVVGHNPGLEECARHLALPPGDYQTRKLHQILQGEYPTATACVFRFEIESWSAVERSEGEIEYLIRPRDIPAAK</sequence>
<dbReference type="RefSeq" id="WP_167083153.1">
    <property type="nucleotide sequence ID" value="NZ_BAAADC010000001.1"/>
</dbReference>
<evidence type="ECO:0000313" key="1">
    <source>
        <dbReference type="EMBL" id="NIK89031.1"/>
    </source>
</evidence>
<dbReference type="InterPro" id="IPR029033">
    <property type="entry name" value="His_PPase_superfam"/>
</dbReference>
<dbReference type="Proteomes" id="UP000570514">
    <property type="component" value="Unassembled WGS sequence"/>
</dbReference>
<dbReference type="InterPro" id="IPR013078">
    <property type="entry name" value="His_Pase_superF_clade-1"/>
</dbReference>
<evidence type="ECO:0000313" key="2">
    <source>
        <dbReference type="Proteomes" id="UP000570514"/>
    </source>
</evidence>
<reference evidence="1 2" key="1">
    <citation type="submission" date="2020-03" db="EMBL/GenBank/DDBJ databases">
        <title>Genomic Encyclopedia of Type Strains, Phase IV (KMG-IV): sequencing the most valuable type-strain genomes for metagenomic binning, comparative biology and taxonomic classification.</title>
        <authorList>
            <person name="Goeker M."/>
        </authorList>
    </citation>
    <scope>NUCLEOTIDE SEQUENCE [LARGE SCALE GENOMIC DNA]</scope>
    <source>
        <strain evidence="1 2">DSM 19867</strain>
    </source>
</reference>